<evidence type="ECO:0000313" key="3">
    <source>
        <dbReference type="Proteomes" id="UP001187682"/>
    </source>
</evidence>
<keyword evidence="3" id="KW-1185">Reference proteome</keyword>
<proteinExistence type="predicted"/>
<reference evidence="2" key="1">
    <citation type="submission" date="2018-03" db="EMBL/GenBank/DDBJ databases">
        <authorList>
            <person name="Guldener U."/>
        </authorList>
    </citation>
    <scope>NUCLEOTIDE SEQUENCE</scope>
</reference>
<feature type="region of interest" description="Disordered" evidence="1">
    <location>
        <begin position="16"/>
        <end position="55"/>
    </location>
</feature>
<name>A0AAE8STT4_9PEZI</name>
<organism evidence="2 3">
    <name type="scientific">Cephalotrichum gorgonifer</name>
    <dbReference type="NCBI Taxonomy" id="2041049"/>
    <lineage>
        <taxon>Eukaryota</taxon>
        <taxon>Fungi</taxon>
        <taxon>Dikarya</taxon>
        <taxon>Ascomycota</taxon>
        <taxon>Pezizomycotina</taxon>
        <taxon>Sordariomycetes</taxon>
        <taxon>Hypocreomycetidae</taxon>
        <taxon>Microascales</taxon>
        <taxon>Microascaceae</taxon>
        <taxon>Cephalotrichum</taxon>
    </lineage>
</organism>
<protein>
    <submittedName>
        <fullName evidence="2">Uncharacterized protein</fullName>
    </submittedName>
</protein>
<dbReference type="EMBL" id="ONZQ02000004">
    <property type="protein sequence ID" value="SPO00869.1"/>
    <property type="molecule type" value="Genomic_DNA"/>
</dbReference>
<evidence type="ECO:0000256" key="1">
    <source>
        <dbReference type="SAM" id="MobiDB-lite"/>
    </source>
</evidence>
<accession>A0AAE8STT4</accession>
<gene>
    <name evidence="2" type="ORF">DNG_03617</name>
</gene>
<dbReference type="AlphaFoldDB" id="A0AAE8STT4"/>
<feature type="compositionally biased region" description="Polar residues" evidence="1">
    <location>
        <begin position="44"/>
        <end position="55"/>
    </location>
</feature>
<comment type="caution">
    <text evidence="2">The sequence shown here is derived from an EMBL/GenBank/DDBJ whole genome shotgun (WGS) entry which is preliminary data.</text>
</comment>
<sequence length="55" mass="5588">MTSSERSMMIASACVGRSGRAGSAQTRLVEAETGAAGGDKSFVPRTTTPESGIEP</sequence>
<dbReference type="Proteomes" id="UP001187682">
    <property type="component" value="Unassembled WGS sequence"/>
</dbReference>
<evidence type="ECO:0000313" key="2">
    <source>
        <dbReference type="EMBL" id="SPO00869.1"/>
    </source>
</evidence>